<evidence type="ECO:0000313" key="6">
    <source>
        <dbReference type="EMBL" id="CAG9317676.1"/>
    </source>
</evidence>
<evidence type="ECO:0000256" key="4">
    <source>
        <dbReference type="ARBA" id="ARBA00022840"/>
    </source>
</evidence>
<keyword evidence="1" id="KW-0547">Nucleotide-binding</keyword>
<name>A0AAU9IQ67_9CILI</name>
<dbReference type="InterPro" id="IPR013986">
    <property type="entry name" value="DExx_box_DNA_helicase_dom_sf"/>
</dbReference>
<proteinExistence type="predicted"/>
<dbReference type="Proteomes" id="UP001162131">
    <property type="component" value="Unassembled WGS sequence"/>
</dbReference>
<dbReference type="GO" id="GO:0016787">
    <property type="term" value="F:hydrolase activity"/>
    <property type="evidence" value="ECO:0007669"/>
    <property type="project" value="UniProtKB-KW"/>
</dbReference>
<gene>
    <name evidence="6" type="ORF">BSTOLATCC_MIC18919</name>
</gene>
<keyword evidence="4" id="KW-0067">ATP-binding</keyword>
<dbReference type="InterPro" id="IPR027417">
    <property type="entry name" value="P-loop_NTPase"/>
</dbReference>
<keyword evidence="7" id="KW-1185">Reference proteome</keyword>
<protein>
    <recommendedName>
        <fullName evidence="8">UvrD-like helicase ATP-binding domain-containing protein</fullName>
    </recommendedName>
</protein>
<accession>A0AAU9IQ67</accession>
<dbReference type="GO" id="GO:0004386">
    <property type="term" value="F:helicase activity"/>
    <property type="evidence" value="ECO:0007669"/>
    <property type="project" value="UniProtKB-KW"/>
</dbReference>
<evidence type="ECO:0000256" key="3">
    <source>
        <dbReference type="ARBA" id="ARBA00022806"/>
    </source>
</evidence>
<sequence length="2514" mass="292444">MFNKHTSGKSKQERREQRADMIQMQNIQNAAMKLVDEVHQQVMDNCKLLEAQFVRFDSKRDRFKSPFATYSEVWVHWLEYEIEKYEKDRFAGLDNLQTFNPMQLWKASNVTEFWKSYDLFDEIAALPWKIRFTESAYARLVNFTYIIKEAILKKVLEIGIGWIRNKHNVWYVKKGPCSLMAFFTVPIDRHPDHTLLVASLLDRLPIVRNNKCVQYTFEHYLKVIDFLPRGSDWKYSIESFLESIKDDPDRWVEDTNIEEIQPNSSVFDPIMRKVGNYYYPKIIHRLYLSAEETDNLRFDENRRRWVAIDENKVVESAESEAFHNKLVKRLAETTSCSDFLNLLNTLPNFKIRLTEEQQNLVGCPGNVLAIGRSGTGKTTCSLLRLFSAEIVYKFRSQKGKRKLGPDDIDKASALHSVFVTASPVLTNEVWRYHEKLNFHIKNELKIREDSRKAQEMDLSEIRLEKQRSEIIEDSENEDEEFAHTGLSSMTFLTDEDFPLFVTVRRLIFMIDASLRKPFFARSLDGNVIGSSVNFEWHNEYKGALEINRLYKQQRKTQEIEGYQDSDSDYDEDEPTEAELQDIRNNVLSHQFVNERKRKEQHMRKTSYEVDFKVFKEKFWPKIRYRASVSALVLWTEITAYIKGSATSYSYVGYYLPKNAYAYMGRKTSLLTREEKLDIWDLFIEYEKWKVREGAYDFQDIVNYLLYQIKFSGYNGIPIHYMMVDEVQDLTAATLSLLITVTQQKLFFSGDTAQTIAKGVGFRFCDLSGLFDESNLNKPAVCQLTMNFRTHNQILGLANAVVSLLEALFPQTIDKMGKEKSPFDGPPPIFIDSSSTDHLLTVLFGNNRPQDLSEVQFGCNQVVIVRTQEAKSKLHPNLNNALCLTVFEAKGLEFDDVILYNFFNDSEISRDKWKILSHMEKLEDYPNYIPTTLEDLENHLPKLKCKEIIDQSRYSLLCTELKHLYVAITRPKVRLVIYDDNPENRRFIEEYWEYMGAISSNNIIQSSAPLDMLSYDGIAQKSSQDAWKTQGLRMMSHKFYDQAAKCFSASGDKNLESKALAYAFANKASEILCEAIALEDSEYTENKKLSSKDKKTLKSMKKEAKNKFKQAGELFLDLSLRQSSRVLTKQAARCFASAEEHEKAAGLFREGGLIGQAAEAYYSSGHFETAGDLFAEKKEYIRAIESYRRGMNWDKLVHCIYDFRNEMTLKERQKYIQKYVPVALEALMPKILPKNEKETAYEAQIVEEDKKMIKEVDEDEESDSEEEILKKKEIVKDTFCGEENFLDEIKVGEVEEHRHGGKCEEEGNVKWAESICEETSVIEQKEEESKIEQLEEVKKEEGNKTYETSESSFVLLDNSASFSIISTDNQSQQFELIDDDIDPDDEWLQVETGSIVDSLGSAIQKDGSIISDYSIIDNVHATALNLGGKLIMTKADIFIEDEAMRKIIEYVGMFSEDVSTYLKSLRSAESLISSQHLTEDWQLASLVDLDDMSAETLGMILDTLEDFGMFKMCLIVCNRYNLATRLGRYVTSLAFKYSNLTTLKSHEIFRPQFIQTQGARAAIAYTAVHNVFEMINPEYLSLKEKPDIKNLGLEGFQGLLLLGYWKKLIYIMDKENSLALASTFGDFKNYKNIYLTFAGSESNIAEKINKEDFSWLPFEIPQNQEEIEATKIAFDSVISMLSSYEKSLTVLNAKSVKFLPCFKYNDILWNLIINKDKEGFEKCMMDSFKDVKRILNMKEFSLLDELEILDVFSFYSIWAVYTIQHPNLEFSWVFWDIVEKLSYADFQVILQCSSGIVRFLRQKDIKSIHQSTQYNNIIFSLLSPFGVRKIIPSEVTSALPSLSHAIINKQSVFIWNMEISSIPDLYIADLEGQNLLVPIKSLKNHLEKKILSFIEQAVKCRAKKLDSYTFGDEEFKWKEISQEIVYHASNLYGEMWMLDFMKADFPYKINSYSQNSNLDIEGEKEYLETKKELKKLFEIAGDDEISTIFVKVNRNNEIKKYEKKLAIYEKKRNETGSNRNDILTKIFDNSKYLYGDFKELTDIARHALLTQAQFEMARSETSQEDTTMTESVWLAYELCKVSGYEIYFQEMLKKRYRPVLKFSGKISKLSQNYQYALAYLDIEVYYKTRCFEDASISILSLFEVQSKEMSISHKLNLIERAVTLWAISLGKDIVLPKYLYHHIPEHKISENIIYLENIIKGSSNSLAIDLIKFVVELINDICLLSLSPEIKEEQLSNLFGSMITLFMYGPNEIFYEIQGLYIESKIELCSTFISIPQYIKMILRAKSTVMLQDIQKSYRERHIESSEMLITHVKNGNIEDSNSMLNQLWFAEVKNLAKRQQSNGALRKLKKSKIKYMKFITSIEASFFSSIYSCISIENRKALVENWSEMYYIGELLEYIQKYHSELLSINYKTTLAKALDMHFILSQFSMVSTQVKKLKDGIVNDYKSYINWLGTEVWDNFSESAFRRLFSWKSMVMPKNEEENKMRKKWNTGWTARFFNRKNQQRNKRLRKKR</sequence>
<dbReference type="InterPro" id="IPR039904">
    <property type="entry name" value="TRANK1"/>
</dbReference>
<feature type="coiled-coil region" evidence="5">
    <location>
        <begin position="1990"/>
        <end position="2017"/>
    </location>
</feature>
<dbReference type="PANTHER" id="PTHR21529">
    <property type="entry name" value="MAMMARY TURMOR VIRUS RECEPTOR HOMOLOG 1, 2 MTVR1, 2"/>
    <property type="match status" value="1"/>
</dbReference>
<evidence type="ECO:0000256" key="5">
    <source>
        <dbReference type="SAM" id="Coils"/>
    </source>
</evidence>
<dbReference type="EMBL" id="CAJZBQ010000018">
    <property type="protein sequence ID" value="CAG9317676.1"/>
    <property type="molecule type" value="Genomic_DNA"/>
</dbReference>
<dbReference type="GO" id="GO:0005524">
    <property type="term" value="F:ATP binding"/>
    <property type="evidence" value="ECO:0007669"/>
    <property type="project" value="UniProtKB-KW"/>
</dbReference>
<evidence type="ECO:0008006" key="8">
    <source>
        <dbReference type="Google" id="ProtNLM"/>
    </source>
</evidence>
<keyword evidence="2" id="KW-0378">Hydrolase</keyword>
<dbReference type="Gene3D" id="1.10.10.160">
    <property type="match status" value="1"/>
</dbReference>
<keyword evidence="3" id="KW-0347">Helicase</keyword>
<evidence type="ECO:0000256" key="1">
    <source>
        <dbReference type="ARBA" id="ARBA00022741"/>
    </source>
</evidence>
<reference evidence="6" key="1">
    <citation type="submission" date="2021-09" db="EMBL/GenBank/DDBJ databases">
        <authorList>
            <consortium name="AG Swart"/>
            <person name="Singh M."/>
            <person name="Singh A."/>
            <person name="Seah K."/>
            <person name="Emmerich C."/>
        </authorList>
    </citation>
    <scope>NUCLEOTIDE SEQUENCE</scope>
    <source>
        <strain evidence="6">ATCC30299</strain>
    </source>
</reference>
<evidence type="ECO:0000256" key="2">
    <source>
        <dbReference type="ARBA" id="ARBA00022801"/>
    </source>
</evidence>
<comment type="caution">
    <text evidence="6">The sequence shown here is derived from an EMBL/GenBank/DDBJ whole genome shotgun (WGS) entry which is preliminary data.</text>
</comment>
<evidence type="ECO:0000313" key="7">
    <source>
        <dbReference type="Proteomes" id="UP001162131"/>
    </source>
</evidence>
<dbReference type="PANTHER" id="PTHR21529:SF4">
    <property type="entry name" value="TPR AND ANKYRIN REPEAT-CONTAINING PROTEIN 1"/>
    <property type="match status" value="1"/>
</dbReference>
<dbReference type="Gene3D" id="3.40.50.300">
    <property type="entry name" value="P-loop containing nucleotide triphosphate hydrolases"/>
    <property type="match status" value="2"/>
</dbReference>
<organism evidence="6 7">
    <name type="scientific">Blepharisma stoltei</name>
    <dbReference type="NCBI Taxonomy" id="1481888"/>
    <lineage>
        <taxon>Eukaryota</taxon>
        <taxon>Sar</taxon>
        <taxon>Alveolata</taxon>
        <taxon>Ciliophora</taxon>
        <taxon>Postciliodesmatophora</taxon>
        <taxon>Heterotrichea</taxon>
        <taxon>Heterotrichida</taxon>
        <taxon>Blepharismidae</taxon>
        <taxon>Blepharisma</taxon>
    </lineage>
</organism>
<dbReference type="SUPFAM" id="SSF52540">
    <property type="entry name" value="P-loop containing nucleoside triphosphate hydrolases"/>
    <property type="match status" value="1"/>
</dbReference>
<keyword evidence="5" id="KW-0175">Coiled coil</keyword>